<dbReference type="KEGG" id="aac:Aaci_2652"/>
<comment type="cofactor">
    <cofactor evidence="13">
        <name>Mg(2+)</name>
        <dbReference type="ChEBI" id="CHEBI:18420"/>
    </cofactor>
    <cofactor evidence="13">
        <name>Mn(2+)</name>
        <dbReference type="ChEBI" id="CHEBI:29035"/>
    </cofactor>
    <text evidence="13">Mg(2+) or Mn(2+) required for ssDNA cleavage activity.</text>
</comment>
<dbReference type="Pfam" id="PF01930">
    <property type="entry name" value="Cas_Cas4"/>
    <property type="match status" value="1"/>
</dbReference>
<sequence>MEDDEWLIPISALQHYAYCPRQCALIHVEQTFLDNELTTNGHLLHRRVDEDHVFSARGYKVITGMRVWSDRLGLIGRCDVVEWHGATPYPIEFKHGKARRSLAQCIQLCAQALCLEEMFDTPVREGAIFHIQSHRRSRVLVDDALRLKTIDVIARVRDMLQRNDIPAPVADRRCVHCSLQPACLPQWSKRPSDVTFWNMIQQDLGGETTCRP</sequence>
<keyword evidence="8 13" id="KW-0269">Exonuclease</keyword>
<comment type="similarity">
    <text evidence="2 13">Belongs to the CRISPR-associated exonuclease Cas4 family.</text>
</comment>
<proteinExistence type="inferred from homology"/>
<protein>
    <recommendedName>
        <fullName evidence="4 13">CRISPR-associated exonuclease Cas4</fullName>
        <ecNumber evidence="3 13">3.1.12.1</ecNumber>
    </recommendedName>
</protein>
<gene>
    <name evidence="15" type="ordered locus">Aaci_2652</name>
</gene>
<dbReference type="RefSeq" id="WP_012811889.1">
    <property type="nucleotide sequence ID" value="NC_013205.1"/>
</dbReference>
<evidence type="ECO:0000256" key="1">
    <source>
        <dbReference type="ARBA" id="ARBA00001966"/>
    </source>
</evidence>
<feature type="domain" description="DUF83" evidence="14">
    <location>
        <begin position="11"/>
        <end position="184"/>
    </location>
</feature>
<evidence type="ECO:0000256" key="4">
    <source>
        <dbReference type="ARBA" id="ARBA00020049"/>
    </source>
</evidence>
<dbReference type="NCBIfam" id="TIGR00372">
    <property type="entry name" value="cas4"/>
    <property type="match status" value="1"/>
</dbReference>
<dbReference type="PANTHER" id="PTHR36531">
    <property type="entry name" value="CRISPR-ASSOCIATED EXONUCLEASE CAS4"/>
    <property type="match status" value="1"/>
</dbReference>
<dbReference type="AlphaFoldDB" id="C8WTR4"/>
<accession>C8WTR4</accession>
<dbReference type="STRING" id="521098.Aaci_2652"/>
<dbReference type="Gene3D" id="3.90.320.10">
    <property type="match status" value="1"/>
</dbReference>
<evidence type="ECO:0000256" key="9">
    <source>
        <dbReference type="ARBA" id="ARBA00023004"/>
    </source>
</evidence>
<dbReference type="HOGENOM" id="CLU_102055_1_1_9"/>
<dbReference type="InterPro" id="IPR022765">
    <property type="entry name" value="Dna2/Cas4_DUF83"/>
</dbReference>
<evidence type="ECO:0000313" key="15">
    <source>
        <dbReference type="EMBL" id="ACV59656.1"/>
    </source>
</evidence>
<dbReference type="Proteomes" id="UP000001917">
    <property type="component" value="Chromosome"/>
</dbReference>
<evidence type="ECO:0000256" key="11">
    <source>
        <dbReference type="ARBA" id="ARBA00023118"/>
    </source>
</evidence>
<dbReference type="PANTHER" id="PTHR36531:SF6">
    <property type="entry name" value="DNA REPLICATION ATP-DEPENDENT HELICASE_NUCLEASE DNA2"/>
    <property type="match status" value="1"/>
</dbReference>
<evidence type="ECO:0000256" key="12">
    <source>
        <dbReference type="ARBA" id="ARBA00023211"/>
    </source>
</evidence>
<evidence type="ECO:0000256" key="5">
    <source>
        <dbReference type="ARBA" id="ARBA00022722"/>
    </source>
</evidence>
<evidence type="ECO:0000256" key="13">
    <source>
        <dbReference type="RuleBase" id="RU365022"/>
    </source>
</evidence>
<name>C8WTR4_ALIAD</name>
<evidence type="ECO:0000256" key="2">
    <source>
        <dbReference type="ARBA" id="ARBA00009189"/>
    </source>
</evidence>
<keyword evidence="5 13" id="KW-0540">Nuclease</keyword>
<keyword evidence="7 13" id="KW-0378">Hydrolase</keyword>
<keyword evidence="16" id="KW-1185">Reference proteome</keyword>
<evidence type="ECO:0000313" key="16">
    <source>
        <dbReference type="Proteomes" id="UP000001917"/>
    </source>
</evidence>
<evidence type="ECO:0000256" key="3">
    <source>
        <dbReference type="ARBA" id="ARBA00012768"/>
    </source>
</evidence>
<dbReference type="eggNOG" id="COG1468">
    <property type="taxonomic scope" value="Bacteria"/>
</dbReference>
<evidence type="ECO:0000259" key="14">
    <source>
        <dbReference type="Pfam" id="PF01930"/>
    </source>
</evidence>
<dbReference type="InterPro" id="IPR013343">
    <property type="entry name" value="CRISPR-assoc_prot_Cas4"/>
</dbReference>
<dbReference type="EC" id="3.1.12.1" evidence="3 13"/>
<dbReference type="InterPro" id="IPR051827">
    <property type="entry name" value="Cas4_exonuclease"/>
</dbReference>
<reference evidence="15 16" key="2">
    <citation type="journal article" date="2010" name="Stand. Genomic Sci.">
        <title>Complete genome sequence of Alicyclobacillus acidocaldarius type strain (104-IA).</title>
        <authorList>
            <person name="Mavromatis K."/>
            <person name="Sikorski J."/>
            <person name="Lapidus A."/>
            <person name="Glavina Del Rio T."/>
            <person name="Copeland A."/>
            <person name="Tice H."/>
            <person name="Cheng J.F."/>
            <person name="Lucas S."/>
            <person name="Chen F."/>
            <person name="Nolan M."/>
            <person name="Bruce D."/>
            <person name="Goodwin L."/>
            <person name="Pitluck S."/>
            <person name="Ivanova N."/>
            <person name="Ovchinnikova G."/>
            <person name="Pati A."/>
            <person name="Chen A."/>
            <person name="Palaniappan K."/>
            <person name="Land M."/>
            <person name="Hauser L."/>
            <person name="Chang Y.J."/>
            <person name="Jeffries C.D."/>
            <person name="Chain P."/>
            <person name="Meincke L."/>
            <person name="Sims D."/>
            <person name="Chertkov O."/>
            <person name="Han C."/>
            <person name="Brettin T."/>
            <person name="Detter J.C."/>
            <person name="Wahrenburg C."/>
            <person name="Rohde M."/>
            <person name="Pukall R."/>
            <person name="Goker M."/>
            <person name="Bristow J."/>
            <person name="Eisen J.A."/>
            <person name="Markowitz V."/>
            <person name="Hugenholtz P."/>
            <person name="Klenk H.P."/>
            <person name="Kyrpides N.C."/>
        </authorList>
    </citation>
    <scope>NUCLEOTIDE SEQUENCE [LARGE SCALE GENOMIC DNA]</scope>
    <source>
        <strain evidence="16">ATCC 27009 / DSM 446 / BCRC 14685 / JCM 5260 / KCTC 1825 / NBRC 15652 / NCIMB 11725 / NRRL B-14509 / 104-IA</strain>
    </source>
</reference>
<keyword evidence="6 13" id="KW-0479">Metal-binding</keyword>
<keyword evidence="9 13" id="KW-0408">Iron</keyword>
<keyword evidence="12 13" id="KW-0464">Manganese</keyword>
<keyword evidence="10 13" id="KW-0411">Iron-sulfur</keyword>
<evidence type="ECO:0000256" key="8">
    <source>
        <dbReference type="ARBA" id="ARBA00022839"/>
    </source>
</evidence>
<comment type="cofactor">
    <cofactor evidence="1">
        <name>[4Fe-4S] cluster</name>
        <dbReference type="ChEBI" id="CHEBI:49883"/>
    </cofactor>
</comment>
<dbReference type="EMBL" id="CP001727">
    <property type="protein sequence ID" value="ACV59656.1"/>
    <property type="molecule type" value="Genomic_DNA"/>
</dbReference>
<comment type="cofactor">
    <cofactor evidence="13">
        <name>iron-sulfur cluster</name>
        <dbReference type="ChEBI" id="CHEBI:30408"/>
    </cofactor>
</comment>
<dbReference type="InterPro" id="IPR011604">
    <property type="entry name" value="PDDEXK-like_dom_sf"/>
</dbReference>
<evidence type="ECO:0000256" key="7">
    <source>
        <dbReference type="ARBA" id="ARBA00022801"/>
    </source>
</evidence>
<keyword evidence="11 13" id="KW-0051">Antiviral defense</keyword>
<comment type="function">
    <text evidence="13">CRISPR (clustered regularly interspaced short palindromic repeat) is an adaptive immune system that provides protection against mobile genetic elements (viruses, transposable elements and conjugative plasmids). CRISPR clusters contain sequences complementary to antecedent mobile elements and target invading nucleic acids. CRISPR clusters are transcribed and processed into CRISPR RNA (crRNA).</text>
</comment>
<reference evidence="16" key="1">
    <citation type="submission" date="2009-09" db="EMBL/GenBank/DDBJ databases">
        <title>The complete chromosome of Alicyclobacillus acidocaldarius subsp. acidocaldarius DSM 446.</title>
        <authorList>
            <consortium name="US DOE Joint Genome Institute (JGI-PGF)"/>
            <person name="Lucas S."/>
            <person name="Copeland A."/>
            <person name="Lapidus A."/>
            <person name="Glavina del Rio T."/>
            <person name="Dalin E."/>
            <person name="Tice H."/>
            <person name="Bruce D."/>
            <person name="Goodwin L."/>
            <person name="Pitluck S."/>
            <person name="Kyrpides N."/>
            <person name="Mavromatis K."/>
            <person name="Ivanova N."/>
            <person name="Ovchinnikova G."/>
            <person name="Chertkov O."/>
            <person name="Sims D."/>
            <person name="Brettin T."/>
            <person name="Detter J.C."/>
            <person name="Han C."/>
            <person name="Larimer F."/>
            <person name="Land M."/>
            <person name="Hauser L."/>
            <person name="Markowitz V."/>
            <person name="Cheng J.-F."/>
            <person name="Hugenholtz P."/>
            <person name="Woyke T."/>
            <person name="Wu D."/>
            <person name="Pukall R."/>
            <person name="Klenk H.-P."/>
            <person name="Eisen J.A."/>
        </authorList>
    </citation>
    <scope>NUCLEOTIDE SEQUENCE [LARGE SCALE GENOMIC DNA]</scope>
    <source>
        <strain evidence="16">ATCC 27009 / DSM 446 / BCRC 14685 / JCM 5260 / KCTC 1825 / NBRC 15652 / NCIMB 11725 / NRRL B-14509 / 104-IA</strain>
    </source>
</reference>
<dbReference type="GO" id="GO:0051536">
    <property type="term" value="F:iron-sulfur cluster binding"/>
    <property type="evidence" value="ECO:0007669"/>
    <property type="project" value="UniProtKB-KW"/>
</dbReference>
<organism evidence="15 16">
    <name type="scientific">Alicyclobacillus acidocaldarius subsp. acidocaldarius (strain ATCC 27009 / DSM 446 / BCRC 14685 / JCM 5260 / KCTC 1825 / NBRC 15652 / NCIMB 11725 / NRRL B-14509 / 104-IA)</name>
    <name type="common">Bacillus acidocaldarius</name>
    <dbReference type="NCBI Taxonomy" id="521098"/>
    <lineage>
        <taxon>Bacteria</taxon>
        <taxon>Bacillati</taxon>
        <taxon>Bacillota</taxon>
        <taxon>Bacilli</taxon>
        <taxon>Bacillales</taxon>
        <taxon>Alicyclobacillaceae</taxon>
        <taxon>Alicyclobacillus</taxon>
    </lineage>
</organism>
<evidence type="ECO:0000256" key="10">
    <source>
        <dbReference type="ARBA" id="ARBA00023014"/>
    </source>
</evidence>
<dbReference type="GO" id="GO:0004527">
    <property type="term" value="F:exonuclease activity"/>
    <property type="evidence" value="ECO:0007669"/>
    <property type="project" value="UniProtKB-KW"/>
</dbReference>
<dbReference type="GO" id="GO:0046872">
    <property type="term" value="F:metal ion binding"/>
    <property type="evidence" value="ECO:0007669"/>
    <property type="project" value="UniProtKB-KW"/>
</dbReference>
<dbReference type="GO" id="GO:0051607">
    <property type="term" value="P:defense response to virus"/>
    <property type="evidence" value="ECO:0007669"/>
    <property type="project" value="UniProtKB-KW"/>
</dbReference>
<evidence type="ECO:0000256" key="6">
    <source>
        <dbReference type="ARBA" id="ARBA00022723"/>
    </source>
</evidence>